<gene>
    <name evidence="1" type="ORF">QWY96_02780</name>
</gene>
<comment type="caution">
    <text evidence="1">The sequence shown here is derived from an EMBL/GenBank/DDBJ whole genome shotgun (WGS) entry which is preliminary data.</text>
</comment>
<sequence length="52" mass="5951">MVIRKIANDTSGKAMRLSKDSRKLGVDSIKAIENGLQEVWVQEIKWPPVNHY</sequence>
<dbReference type="RefSeq" id="WP_290334686.1">
    <property type="nucleotide sequence ID" value="NZ_JAUFQY010000001.1"/>
</dbReference>
<proteinExistence type="predicted"/>
<protein>
    <submittedName>
        <fullName evidence="1">Uncharacterized protein</fullName>
    </submittedName>
</protein>
<name>A0ABT8CGH7_9VIBR</name>
<dbReference type="EMBL" id="JAUFQY010000001">
    <property type="protein sequence ID" value="MDN3700090.1"/>
    <property type="molecule type" value="Genomic_DNA"/>
</dbReference>
<evidence type="ECO:0000313" key="2">
    <source>
        <dbReference type="Proteomes" id="UP001223712"/>
    </source>
</evidence>
<keyword evidence="2" id="KW-1185">Reference proteome</keyword>
<reference evidence="2" key="1">
    <citation type="journal article" date="2019" name="Int. J. Syst. Evol. Microbiol.">
        <title>The Global Catalogue of Microorganisms (GCM) 10K type strain sequencing project: providing services to taxonomists for standard genome sequencing and annotation.</title>
        <authorList>
            <consortium name="The Broad Institute Genomics Platform"/>
            <consortium name="The Broad Institute Genome Sequencing Center for Infectious Disease"/>
            <person name="Wu L."/>
            <person name="Ma J."/>
        </authorList>
    </citation>
    <scope>NUCLEOTIDE SEQUENCE [LARGE SCALE GENOMIC DNA]</scope>
    <source>
        <strain evidence="2">CECT 7226</strain>
    </source>
</reference>
<accession>A0ABT8CGH7</accession>
<dbReference type="Proteomes" id="UP001223712">
    <property type="component" value="Unassembled WGS sequence"/>
</dbReference>
<organism evidence="1 2">
    <name type="scientific">Vibrio artabrorum</name>
    <dbReference type="NCBI Taxonomy" id="446374"/>
    <lineage>
        <taxon>Bacteria</taxon>
        <taxon>Pseudomonadati</taxon>
        <taxon>Pseudomonadota</taxon>
        <taxon>Gammaproteobacteria</taxon>
        <taxon>Vibrionales</taxon>
        <taxon>Vibrionaceae</taxon>
        <taxon>Vibrio</taxon>
    </lineage>
</organism>
<evidence type="ECO:0000313" key="1">
    <source>
        <dbReference type="EMBL" id="MDN3700090.1"/>
    </source>
</evidence>